<name>A0A3D8J7B7_9HELI</name>
<keyword evidence="2" id="KW-1133">Transmembrane helix</keyword>
<reference evidence="3 4" key="1">
    <citation type="submission" date="2018-04" db="EMBL/GenBank/DDBJ databases">
        <title>Novel Campyloabacter and Helicobacter Species and Strains.</title>
        <authorList>
            <person name="Mannion A.J."/>
            <person name="Shen Z."/>
            <person name="Fox J.G."/>
        </authorList>
    </citation>
    <scope>NUCLEOTIDE SEQUENCE [LARGE SCALE GENOMIC DNA]</scope>
    <source>
        <strain evidence="3 4">MIT 97-5075</strain>
    </source>
</reference>
<dbReference type="OrthoDB" id="5330059at2"/>
<dbReference type="RefSeq" id="WP_104762932.1">
    <property type="nucleotide sequence ID" value="NZ_FZPM01000012.1"/>
</dbReference>
<evidence type="ECO:0000313" key="3">
    <source>
        <dbReference type="EMBL" id="RDU73318.1"/>
    </source>
</evidence>
<feature type="compositionally biased region" description="Basic and acidic residues" evidence="1">
    <location>
        <begin position="202"/>
        <end position="211"/>
    </location>
</feature>
<feature type="compositionally biased region" description="Low complexity" evidence="1">
    <location>
        <begin position="254"/>
        <end position="268"/>
    </location>
</feature>
<feature type="region of interest" description="Disordered" evidence="1">
    <location>
        <begin position="199"/>
        <end position="220"/>
    </location>
</feature>
<keyword evidence="4" id="KW-1185">Reference proteome</keyword>
<feature type="transmembrane region" description="Helical" evidence="2">
    <location>
        <begin position="12"/>
        <end position="36"/>
    </location>
</feature>
<organism evidence="3 4">
    <name type="scientific">Helicobacter aurati</name>
    <dbReference type="NCBI Taxonomy" id="137778"/>
    <lineage>
        <taxon>Bacteria</taxon>
        <taxon>Pseudomonadati</taxon>
        <taxon>Campylobacterota</taxon>
        <taxon>Epsilonproteobacteria</taxon>
        <taxon>Campylobacterales</taxon>
        <taxon>Helicobacteraceae</taxon>
        <taxon>Helicobacter</taxon>
    </lineage>
</organism>
<evidence type="ECO:0000256" key="1">
    <source>
        <dbReference type="SAM" id="MobiDB-lite"/>
    </source>
</evidence>
<sequence length="334" mass="38389">MKEKLIEFLSYLNVYDLILFAALLILGLCLIFLSFIAFRHKIISIPLFFIGFSAIVCLPFIMRYLMENIFYKINTEVHYDRVLRYSDIYKYSATITNIGKRNIAGCVISHRILYDTEDKPAITKYKNMLLNYIKPKKVYTKNIPINLKVNQSVDVSMQSQEFIQEYPYREQKHLTKIECYGKENTLKNVTPLEGKYLQKHHGTTDTNHDTEANNTLSDSKEANNIANTFNEHTGSIESEIKTKHTNSITAQGANSMTSESNNTSSINSPQDSEVQQQNSQEDFKQDPILTPQDMPDSQHKKEESEQDSSPIPTIPTQPDLKSMENIPLLKETPR</sequence>
<feature type="compositionally biased region" description="Polar residues" evidence="1">
    <location>
        <begin position="307"/>
        <end position="316"/>
    </location>
</feature>
<gene>
    <name evidence="3" type="ORF">CQA66_01215</name>
</gene>
<dbReference type="AlphaFoldDB" id="A0A3D8J7B7"/>
<protein>
    <submittedName>
        <fullName evidence="3">DUF2393 domain-containing protein</fullName>
    </submittedName>
</protein>
<comment type="caution">
    <text evidence="3">The sequence shown here is derived from an EMBL/GenBank/DDBJ whole genome shotgun (WGS) entry which is preliminary data.</text>
</comment>
<evidence type="ECO:0000256" key="2">
    <source>
        <dbReference type="SAM" id="Phobius"/>
    </source>
</evidence>
<dbReference type="Pfam" id="PF09624">
    <property type="entry name" value="DUF2393"/>
    <property type="match status" value="1"/>
</dbReference>
<dbReference type="Proteomes" id="UP000256424">
    <property type="component" value="Unassembled WGS sequence"/>
</dbReference>
<feature type="transmembrane region" description="Helical" evidence="2">
    <location>
        <begin position="42"/>
        <end position="62"/>
    </location>
</feature>
<dbReference type="InterPro" id="IPR013417">
    <property type="entry name" value="CHP02588"/>
</dbReference>
<proteinExistence type="predicted"/>
<feature type="region of interest" description="Disordered" evidence="1">
    <location>
        <begin position="245"/>
        <end position="334"/>
    </location>
</feature>
<feature type="compositionally biased region" description="Polar residues" evidence="1">
    <location>
        <begin position="269"/>
        <end position="280"/>
    </location>
</feature>
<keyword evidence="2" id="KW-0812">Transmembrane</keyword>
<evidence type="ECO:0000313" key="4">
    <source>
        <dbReference type="Proteomes" id="UP000256424"/>
    </source>
</evidence>
<accession>A0A3D8J7B7</accession>
<dbReference type="EMBL" id="NXLW01000002">
    <property type="protein sequence ID" value="RDU73318.1"/>
    <property type="molecule type" value="Genomic_DNA"/>
</dbReference>
<keyword evidence="2" id="KW-0472">Membrane</keyword>